<organism evidence="8 9">
    <name type="scientific">Microbaculum marinum</name>
    <dbReference type="NCBI Taxonomy" id="1764581"/>
    <lineage>
        <taxon>Bacteria</taxon>
        <taxon>Pseudomonadati</taxon>
        <taxon>Pseudomonadota</taxon>
        <taxon>Alphaproteobacteria</taxon>
        <taxon>Hyphomicrobiales</taxon>
        <taxon>Tepidamorphaceae</taxon>
        <taxon>Microbaculum</taxon>
    </lineage>
</organism>
<evidence type="ECO:0000256" key="1">
    <source>
        <dbReference type="ARBA" id="ARBA00022448"/>
    </source>
</evidence>
<dbReference type="GO" id="GO:0046872">
    <property type="term" value="F:metal ion binding"/>
    <property type="evidence" value="ECO:0007669"/>
    <property type="project" value="UniProtKB-KW"/>
</dbReference>
<reference evidence="8 9" key="1">
    <citation type="submission" date="2024-02" db="EMBL/GenBank/DDBJ databases">
        <title>Genome analysis and characterization of Microbaculum marinisediminis sp. nov., isolated from marine sediment.</title>
        <authorList>
            <person name="Du Z.-J."/>
            <person name="Ye Y.-Q."/>
            <person name="Zhang Z.-R."/>
            <person name="Yuan S.-M."/>
            <person name="Zhang X.-Y."/>
        </authorList>
    </citation>
    <scope>NUCLEOTIDE SEQUENCE [LARGE SCALE GENOMIC DNA]</scope>
    <source>
        <strain evidence="8 9">SDUM1044001</strain>
    </source>
</reference>
<dbReference type="Pfam" id="PF00034">
    <property type="entry name" value="Cytochrom_C"/>
    <property type="match status" value="1"/>
</dbReference>
<dbReference type="RefSeq" id="WP_340328864.1">
    <property type="nucleotide sequence ID" value="NZ_JAZHOF010000002.1"/>
</dbReference>
<dbReference type="InterPro" id="IPR002327">
    <property type="entry name" value="Cyt_c_1A/1B"/>
</dbReference>
<dbReference type="PROSITE" id="PS51007">
    <property type="entry name" value="CYTC"/>
    <property type="match status" value="1"/>
</dbReference>
<sequence length="141" mass="15487">MKILCVMLFAGLFAVFAIWGLPSRAAGDAGNGQDLFRLCNACHEIGPDARNRVGPILNNIVGRRAATRSGYSYSAGMREAGSEGFVWTVENLDGYIENPRAFLRGTKMAFSGMADAEQRQDLIAYLKTLKFDDAPNSRTFR</sequence>
<keyword evidence="9" id="KW-1185">Reference proteome</keyword>
<dbReference type="Proteomes" id="UP001378188">
    <property type="component" value="Unassembled WGS sequence"/>
</dbReference>
<dbReference type="InterPro" id="IPR009056">
    <property type="entry name" value="Cyt_c-like_dom"/>
</dbReference>
<accession>A0AAW9RQH0</accession>
<gene>
    <name evidence="8" type="ORF">V3328_06845</name>
</gene>
<name>A0AAW9RQH0_9HYPH</name>
<dbReference type="SUPFAM" id="SSF46626">
    <property type="entry name" value="Cytochrome c"/>
    <property type="match status" value="1"/>
</dbReference>
<dbReference type="PANTHER" id="PTHR11961">
    <property type="entry name" value="CYTOCHROME C"/>
    <property type="match status" value="1"/>
</dbReference>
<evidence type="ECO:0000259" key="7">
    <source>
        <dbReference type="PROSITE" id="PS51007"/>
    </source>
</evidence>
<keyword evidence="4" id="KW-0249">Electron transport</keyword>
<keyword evidence="3 6" id="KW-0479">Metal-binding</keyword>
<feature type="domain" description="Cytochrome c" evidence="7">
    <location>
        <begin position="27"/>
        <end position="130"/>
    </location>
</feature>
<keyword evidence="1" id="KW-0813">Transport</keyword>
<keyword evidence="2 6" id="KW-0349">Heme</keyword>
<evidence type="ECO:0000256" key="4">
    <source>
        <dbReference type="ARBA" id="ARBA00022982"/>
    </source>
</evidence>
<proteinExistence type="predicted"/>
<dbReference type="PRINTS" id="PR00604">
    <property type="entry name" value="CYTCHRMECIAB"/>
</dbReference>
<evidence type="ECO:0000256" key="5">
    <source>
        <dbReference type="ARBA" id="ARBA00023004"/>
    </source>
</evidence>
<dbReference type="AlphaFoldDB" id="A0AAW9RQH0"/>
<keyword evidence="5 6" id="KW-0408">Iron</keyword>
<evidence type="ECO:0000313" key="8">
    <source>
        <dbReference type="EMBL" id="MEJ8571183.1"/>
    </source>
</evidence>
<dbReference type="InterPro" id="IPR036909">
    <property type="entry name" value="Cyt_c-like_dom_sf"/>
</dbReference>
<evidence type="ECO:0000313" key="9">
    <source>
        <dbReference type="Proteomes" id="UP001378188"/>
    </source>
</evidence>
<dbReference type="GO" id="GO:0009055">
    <property type="term" value="F:electron transfer activity"/>
    <property type="evidence" value="ECO:0007669"/>
    <property type="project" value="InterPro"/>
</dbReference>
<dbReference type="EMBL" id="JAZHOF010000002">
    <property type="protein sequence ID" value="MEJ8571183.1"/>
    <property type="molecule type" value="Genomic_DNA"/>
</dbReference>
<comment type="caution">
    <text evidence="8">The sequence shown here is derived from an EMBL/GenBank/DDBJ whole genome shotgun (WGS) entry which is preliminary data.</text>
</comment>
<dbReference type="GO" id="GO:0020037">
    <property type="term" value="F:heme binding"/>
    <property type="evidence" value="ECO:0007669"/>
    <property type="project" value="InterPro"/>
</dbReference>
<evidence type="ECO:0000256" key="2">
    <source>
        <dbReference type="ARBA" id="ARBA00022617"/>
    </source>
</evidence>
<evidence type="ECO:0000256" key="6">
    <source>
        <dbReference type="PROSITE-ProRule" id="PRU00433"/>
    </source>
</evidence>
<evidence type="ECO:0000256" key="3">
    <source>
        <dbReference type="ARBA" id="ARBA00022723"/>
    </source>
</evidence>
<dbReference type="Gene3D" id="1.10.760.10">
    <property type="entry name" value="Cytochrome c-like domain"/>
    <property type="match status" value="1"/>
</dbReference>
<protein>
    <submittedName>
        <fullName evidence="8">Cytochrome c family protein</fullName>
    </submittedName>
</protein>